<evidence type="ECO:0000313" key="7">
    <source>
        <dbReference type="Proteomes" id="UP000288805"/>
    </source>
</evidence>
<dbReference type="InterPro" id="IPR011990">
    <property type="entry name" value="TPR-like_helical_dom_sf"/>
</dbReference>
<dbReference type="EMBL" id="QGNW01000091">
    <property type="protein sequence ID" value="RVW98733.1"/>
    <property type="molecule type" value="Genomic_DNA"/>
</dbReference>
<keyword evidence="2" id="KW-0677">Repeat</keyword>
<dbReference type="PANTHER" id="PTHR47933:SF11">
    <property type="entry name" value="PENTATRICOPEPTIDE REPEAT-CONTAINING PROTEIN 2"/>
    <property type="match status" value="1"/>
</dbReference>
<reference evidence="6 7" key="1">
    <citation type="journal article" date="2018" name="PLoS Genet.">
        <title>Population sequencing reveals clonal diversity and ancestral inbreeding in the grapevine cultivar Chardonnay.</title>
        <authorList>
            <person name="Roach M.J."/>
            <person name="Johnson D.L."/>
            <person name="Bohlmann J."/>
            <person name="van Vuuren H.J."/>
            <person name="Jones S.J."/>
            <person name="Pretorius I.S."/>
            <person name="Schmidt S.A."/>
            <person name="Borneman A.R."/>
        </authorList>
    </citation>
    <scope>NUCLEOTIDE SEQUENCE [LARGE SCALE GENOMIC DNA]</scope>
    <source>
        <strain evidence="7">cv. Chardonnay</strain>
        <tissue evidence="6">Leaf</tissue>
    </source>
</reference>
<evidence type="ECO:0000256" key="3">
    <source>
        <dbReference type="PROSITE-ProRule" id="PRU00708"/>
    </source>
</evidence>
<dbReference type="Gene3D" id="1.25.40.10">
    <property type="entry name" value="Tetratricopeptide repeat domain"/>
    <property type="match status" value="4"/>
</dbReference>
<proteinExistence type="inferred from homology"/>
<feature type="compositionally biased region" description="Basic residues" evidence="4">
    <location>
        <begin position="20"/>
        <end position="32"/>
    </location>
</feature>
<dbReference type="AlphaFoldDB" id="A0A438IPT6"/>
<dbReference type="PANTHER" id="PTHR47933">
    <property type="entry name" value="PENTATRICOPEPTIDE REPEAT-CONTAINING PROTEIN 1, MITOCHONDRIAL"/>
    <property type="match status" value="1"/>
</dbReference>
<dbReference type="Pfam" id="PF13812">
    <property type="entry name" value="PPR_3"/>
    <property type="match status" value="1"/>
</dbReference>
<name>A0A438IPT6_VITVI</name>
<dbReference type="Pfam" id="PF01535">
    <property type="entry name" value="PPR"/>
    <property type="match status" value="1"/>
</dbReference>
<accession>A0A438IPT6</accession>
<dbReference type="Pfam" id="PF13041">
    <property type="entry name" value="PPR_2"/>
    <property type="match status" value="1"/>
</dbReference>
<sequence length="883" mass="99124">MRDLVLLGSSIVLPPDPIPPHHRTKPKPKPKPKPSLLTSTSARLSPPISSLRSRHPLLSDVRWDLNNYSDLATKLVQDGRFDDFSTMVETLILSGVELSQLVELVSAGISGLLREGRVYCVVEVLRKVDKLGICPLELFDGSTLELLSKECRRILNCGQVEEVVELIEILDGFHFPVKKLLEPLDIIKICVNKRNPNLAVRYACILPHAQILFCTIIHEFGKKRDLGSALTAFEASKQKLIGPNMYCYRTMIDVCGLCSHYQKSRYIYEELLAQKITPNIYVFNSLMNVNVHDLSYTFNVYKNMQNLGVTADMASYNILLKACCVAGRVDLAQEIYREVQNLESNGMLKLDVFTYSTIIKVFADAKLWQMALKIKEDMLSAGVIPNTVTWSALISSCANAGITEQAIQLFEEMLLAGCEPNSQCYNILLHACVEACQYDRAFRLFQSWKDSRFQEISGGTGNGNTVGVELKHQNCITSIPNCLSNSHHLSFSKSFPFTPTTTTYNILMKACGTDYYRAKALMDEMKTAGLSPNHISWSILIDICGGTGNIVGAVRHEKQLEDRPGHSNHNMLGPRVKINPNLVVVVDEDSQHIQEEILKTMREAGIKPDVVAYTTAIKYCVESKNLKIAFSLFAEMKRYQIQPNLVTYNTLLRARSRYGSLHEVQQCLAIYQHMRKAGYKSNDYYLKELIEEWCEGVIQDNNLNQSKFSSVNRADWGRPQSLLLEKVAAHLQKSVAESLAIDLQGLTQVEARIVVLAVLRMIKENYILGHPIKDDILIILGIKKVDANLVEHESPVKGAIIKLLQDELGLEVAFAGPKIALDKRINLGGPPGSDPDWQEALGRNRLPTELESSTRRPAVLQRFKVTRKSLDHWLQRRVGATRG</sequence>
<dbReference type="Proteomes" id="UP000288805">
    <property type="component" value="Unassembled WGS sequence"/>
</dbReference>
<comment type="similarity">
    <text evidence="1">Belongs to the PPR family. P subfamily.</text>
</comment>
<dbReference type="InterPro" id="IPR051240">
    <property type="entry name" value="Mito_RNA-Proc/Resp"/>
</dbReference>
<protein>
    <submittedName>
        <fullName evidence="6">Pentatricopeptide repeat-containing protein, chloroplastic</fullName>
    </submittedName>
</protein>
<evidence type="ECO:0000256" key="4">
    <source>
        <dbReference type="SAM" id="MobiDB-lite"/>
    </source>
</evidence>
<dbReference type="InterPro" id="IPR002885">
    <property type="entry name" value="PPR_rpt"/>
</dbReference>
<evidence type="ECO:0000313" key="6">
    <source>
        <dbReference type="EMBL" id="RVW98733.1"/>
    </source>
</evidence>
<feature type="repeat" description="PPR" evidence="3">
    <location>
        <begin position="644"/>
        <end position="681"/>
    </location>
</feature>
<dbReference type="PROSITE" id="PS51375">
    <property type="entry name" value="PPR"/>
    <property type="match status" value="6"/>
</dbReference>
<evidence type="ECO:0000259" key="5">
    <source>
        <dbReference type="Pfam" id="PF17177"/>
    </source>
</evidence>
<feature type="repeat" description="PPR" evidence="3">
    <location>
        <begin position="421"/>
        <end position="455"/>
    </location>
</feature>
<organism evidence="6 7">
    <name type="scientific">Vitis vinifera</name>
    <name type="common">Grape</name>
    <dbReference type="NCBI Taxonomy" id="29760"/>
    <lineage>
        <taxon>Eukaryota</taxon>
        <taxon>Viridiplantae</taxon>
        <taxon>Streptophyta</taxon>
        <taxon>Embryophyta</taxon>
        <taxon>Tracheophyta</taxon>
        <taxon>Spermatophyta</taxon>
        <taxon>Magnoliopsida</taxon>
        <taxon>eudicotyledons</taxon>
        <taxon>Gunneridae</taxon>
        <taxon>Pentapetalae</taxon>
        <taxon>rosids</taxon>
        <taxon>Vitales</taxon>
        <taxon>Vitaceae</taxon>
        <taxon>Viteae</taxon>
        <taxon>Vitis</taxon>
    </lineage>
</organism>
<comment type="caution">
    <text evidence="6">The sequence shown here is derived from an EMBL/GenBank/DDBJ whole genome shotgun (WGS) entry which is preliminary data.</text>
</comment>
<feature type="region of interest" description="Disordered" evidence="4">
    <location>
        <begin position="12"/>
        <end position="49"/>
    </location>
</feature>
<dbReference type="NCBIfam" id="TIGR00756">
    <property type="entry name" value="PPR"/>
    <property type="match status" value="6"/>
</dbReference>
<feature type="repeat" description="PPR" evidence="3">
    <location>
        <begin position="609"/>
        <end position="643"/>
    </location>
</feature>
<feature type="domain" description="PROP1-like PPR" evidence="5">
    <location>
        <begin position="218"/>
        <end position="337"/>
    </location>
</feature>
<evidence type="ECO:0000256" key="2">
    <source>
        <dbReference type="ARBA" id="ARBA00022737"/>
    </source>
</evidence>
<dbReference type="InterPro" id="IPR033443">
    <property type="entry name" value="PROP1-like_PPR_dom"/>
</dbReference>
<dbReference type="Pfam" id="PF17177">
    <property type="entry name" value="PPR_long"/>
    <property type="match status" value="1"/>
</dbReference>
<gene>
    <name evidence="6" type="primary">VvCHDp000841_0</name>
    <name evidence="6" type="ORF">CK203_024074</name>
</gene>
<feature type="repeat" description="PPR" evidence="3">
    <location>
        <begin position="312"/>
        <end position="342"/>
    </location>
</feature>
<feature type="repeat" description="PPR" evidence="3">
    <location>
        <begin position="351"/>
        <end position="385"/>
    </location>
</feature>
<evidence type="ECO:0000256" key="1">
    <source>
        <dbReference type="ARBA" id="ARBA00007626"/>
    </source>
</evidence>
<feature type="repeat" description="PPR" evidence="3">
    <location>
        <begin position="386"/>
        <end position="420"/>
    </location>
</feature>